<sequence length="492" mass="57037">MVAVFNKELLSWYLITLKLRETLESAVPTSSAGAPMLEFPEQAQQEQEKQQQTPSDSLQIVIEGDGENHEDEETRSPDFDWVVSIKKKIEQAGQEDEAGSWSKLSIYRVPHYLREVDDRAYVPQIISLGPYHHGKKRLRQMDQHKWRCLHHVLKRTNQDIKLYLDTVREIEEKARSCYAGPINLSSNEFVEMMRDMIMLENQIPLFVLDRLLGLQFNNSDQKGLLAQLALIFFDPLMPTDEPLTKSDRNRLESSLGRAATFDPLSDQGGLHCLDVFRKSLLRSGPKPVPRIWIKRSSNANRVADKRRQQLIHCVTELREAGIKLRKRKTDRFWDVKFKKGILRVPRLLIHDGTKSLFLNLIALEQCHIDCGNEITSFVIFMDNLINSPEDVAYLHYCGIIEHWLGSDADVADLFNQLCQEVVFDINDSYLSRLSEDVNHYYNHKWNTWRASLKHNYFSNPWAIVSLFAAVVLLLLTLAQTFFGVYAYYRPRS</sequence>
<keyword evidence="3" id="KW-1185">Reference proteome</keyword>
<reference evidence="2" key="2">
    <citation type="journal article" date="2023" name="Int. J. Mol. Sci.">
        <title>De Novo Assembly and Annotation of 11 Diverse Shrub Willow (Salix) Genomes Reveals Novel Gene Organization in Sex-Linked Regions.</title>
        <authorList>
            <person name="Hyden B."/>
            <person name="Feng K."/>
            <person name="Yates T.B."/>
            <person name="Jawdy S."/>
            <person name="Cereghino C."/>
            <person name="Smart L.B."/>
            <person name="Muchero W."/>
        </authorList>
    </citation>
    <scope>NUCLEOTIDE SEQUENCE</scope>
    <source>
        <tissue evidence="2">Shoot tip</tissue>
    </source>
</reference>
<dbReference type="InterPro" id="IPR004158">
    <property type="entry name" value="DUF247_pln"/>
</dbReference>
<dbReference type="PANTHER" id="PTHR31170">
    <property type="entry name" value="BNAC04G53230D PROTEIN"/>
    <property type="match status" value="1"/>
</dbReference>
<dbReference type="EMBL" id="JAPFFM010000011">
    <property type="protein sequence ID" value="KAJ6733164.1"/>
    <property type="molecule type" value="Genomic_DNA"/>
</dbReference>
<gene>
    <name evidence="2" type="ORF">OIU74_005011</name>
</gene>
<dbReference type="Pfam" id="PF03140">
    <property type="entry name" value="DUF247"/>
    <property type="match status" value="1"/>
</dbReference>
<evidence type="ECO:0000256" key="1">
    <source>
        <dbReference type="SAM" id="Phobius"/>
    </source>
</evidence>
<proteinExistence type="predicted"/>
<dbReference type="Proteomes" id="UP001151752">
    <property type="component" value="Chromosome 7"/>
</dbReference>
<reference evidence="2" key="1">
    <citation type="submission" date="2022-11" db="EMBL/GenBank/DDBJ databases">
        <authorList>
            <person name="Hyden B.L."/>
            <person name="Feng K."/>
            <person name="Yates T."/>
            <person name="Jawdy S."/>
            <person name="Smart L.B."/>
            <person name="Muchero W."/>
        </authorList>
    </citation>
    <scope>NUCLEOTIDE SEQUENCE</scope>
    <source>
        <tissue evidence="2">Shoot tip</tissue>
    </source>
</reference>
<evidence type="ECO:0000313" key="3">
    <source>
        <dbReference type="Proteomes" id="UP001151752"/>
    </source>
</evidence>
<keyword evidence="1" id="KW-0812">Transmembrane</keyword>
<keyword evidence="1" id="KW-0472">Membrane</keyword>
<evidence type="ECO:0000313" key="2">
    <source>
        <dbReference type="EMBL" id="KAJ6733164.1"/>
    </source>
</evidence>
<dbReference type="PANTHER" id="PTHR31170:SF25">
    <property type="entry name" value="BNAA09G04570D PROTEIN"/>
    <property type="match status" value="1"/>
</dbReference>
<comment type="caution">
    <text evidence="2">The sequence shown here is derived from an EMBL/GenBank/DDBJ whole genome shotgun (WGS) entry which is preliminary data.</text>
</comment>
<accession>A0A9Q0UN12</accession>
<feature type="transmembrane region" description="Helical" evidence="1">
    <location>
        <begin position="461"/>
        <end position="488"/>
    </location>
</feature>
<protein>
    <submittedName>
        <fullName evidence="2">PROTEIN putative (DUF247)-RELATED</fullName>
    </submittedName>
</protein>
<dbReference type="AlphaFoldDB" id="A0A9Q0UN12"/>
<organism evidence="2 3">
    <name type="scientific">Salix koriyanagi</name>
    <dbReference type="NCBI Taxonomy" id="2511006"/>
    <lineage>
        <taxon>Eukaryota</taxon>
        <taxon>Viridiplantae</taxon>
        <taxon>Streptophyta</taxon>
        <taxon>Embryophyta</taxon>
        <taxon>Tracheophyta</taxon>
        <taxon>Spermatophyta</taxon>
        <taxon>Magnoliopsida</taxon>
        <taxon>eudicotyledons</taxon>
        <taxon>Gunneridae</taxon>
        <taxon>Pentapetalae</taxon>
        <taxon>rosids</taxon>
        <taxon>fabids</taxon>
        <taxon>Malpighiales</taxon>
        <taxon>Salicaceae</taxon>
        <taxon>Saliceae</taxon>
        <taxon>Salix</taxon>
    </lineage>
</organism>
<keyword evidence="1" id="KW-1133">Transmembrane helix</keyword>
<name>A0A9Q0UN12_9ROSI</name>